<reference evidence="2 3" key="1">
    <citation type="submission" date="2020-05" db="EMBL/GenBank/DDBJ databases">
        <title>Gimesia benthica sp. nov., a novel planctomycete isolated from a deep-sea water sample of the Northwest Indian Ocean.</title>
        <authorList>
            <person name="Wang J."/>
            <person name="Ruan C."/>
            <person name="Song L."/>
            <person name="Zhu Y."/>
            <person name="Li A."/>
            <person name="Zheng X."/>
            <person name="Wang L."/>
            <person name="Lu Z."/>
            <person name="Huang Y."/>
            <person name="Du W."/>
            <person name="Zhou Y."/>
            <person name="Huang L."/>
            <person name="Dai X."/>
        </authorList>
    </citation>
    <scope>NUCLEOTIDE SEQUENCE [LARGE SCALE GENOMIC DNA]</scope>
    <source>
        <strain evidence="2 3">YYQ-30</strain>
    </source>
</reference>
<evidence type="ECO:0000313" key="2">
    <source>
        <dbReference type="EMBL" id="NNU80746.1"/>
    </source>
</evidence>
<feature type="transmembrane region" description="Helical" evidence="1">
    <location>
        <begin position="28"/>
        <end position="47"/>
    </location>
</feature>
<name>A0A849L333_9RHOB</name>
<protein>
    <submittedName>
        <fullName evidence="2">Uncharacterized protein</fullName>
    </submittedName>
</protein>
<feature type="transmembrane region" description="Helical" evidence="1">
    <location>
        <begin position="71"/>
        <end position="88"/>
    </location>
</feature>
<comment type="caution">
    <text evidence="2">The sequence shown here is derived from an EMBL/GenBank/DDBJ whole genome shotgun (WGS) entry which is preliminary data.</text>
</comment>
<gene>
    <name evidence="2" type="ORF">HMH01_09885</name>
</gene>
<dbReference type="RefSeq" id="WP_171324791.1">
    <property type="nucleotide sequence ID" value="NZ_JABFBC010000001.1"/>
</dbReference>
<evidence type="ECO:0000256" key="1">
    <source>
        <dbReference type="SAM" id="Phobius"/>
    </source>
</evidence>
<dbReference type="EMBL" id="JABFBC010000001">
    <property type="protein sequence ID" value="NNU80746.1"/>
    <property type="molecule type" value="Genomic_DNA"/>
</dbReference>
<feature type="transmembrane region" description="Helical" evidence="1">
    <location>
        <begin position="97"/>
        <end position="116"/>
    </location>
</feature>
<keyword evidence="3" id="KW-1185">Reference proteome</keyword>
<sequence length="162" mass="17120">MSRFREPAMIEPEPVRRVRQPGEGGGKLPFVFGLLMGLGGMAAWLAYPEIPDALVALYDQQVATLPEQYRGAAPFAAGAVAALLLYAVRRPLLKSPLVLAAVIGAALWIPLGQHMLGLVPQIEQAMPGLRPGLESLVASNDALTQLSGLGQRYIPVPGSGSE</sequence>
<dbReference type="Proteomes" id="UP000572377">
    <property type="component" value="Unassembled WGS sequence"/>
</dbReference>
<accession>A0A849L333</accession>
<keyword evidence="1" id="KW-1133">Transmembrane helix</keyword>
<organism evidence="2 3">
    <name type="scientific">Halovulum dunhuangense</name>
    <dbReference type="NCBI Taxonomy" id="1505036"/>
    <lineage>
        <taxon>Bacteria</taxon>
        <taxon>Pseudomonadati</taxon>
        <taxon>Pseudomonadota</taxon>
        <taxon>Alphaproteobacteria</taxon>
        <taxon>Rhodobacterales</taxon>
        <taxon>Paracoccaceae</taxon>
        <taxon>Halovulum</taxon>
    </lineage>
</organism>
<keyword evidence="1" id="KW-0812">Transmembrane</keyword>
<keyword evidence="1" id="KW-0472">Membrane</keyword>
<proteinExistence type="predicted"/>
<dbReference type="AlphaFoldDB" id="A0A849L333"/>
<evidence type="ECO:0000313" key="3">
    <source>
        <dbReference type="Proteomes" id="UP000572377"/>
    </source>
</evidence>